<dbReference type="PANTHER" id="PTHR33445:SF1">
    <property type="entry name" value="ATP SYNTHASE SUBUNIT B"/>
    <property type="match status" value="1"/>
</dbReference>
<evidence type="ECO:0000313" key="16">
    <source>
        <dbReference type="EMBL" id="BCZ17619.1"/>
    </source>
</evidence>
<evidence type="ECO:0000256" key="4">
    <source>
        <dbReference type="ARBA" id="ARBA00022692"/>
    </source>
</evidence>
<evidence type="ECO:0000256" key="10">
    <source>
        <dbReference type="ARBA" id="ARBA00025198"/>
    </source>
</evidence>
<evidence type="ECO:0000313" key="17">
    <source>
        <dbReference type="Proteomes" id="UP000826775"/>
    </source>
</evidence>
<keyword evidence="5 13" id="KW-0375">Hydrogen ion transport</keyword>
<evidence type="ECO:0000256" key="5">
    <source>
        <dbReference type="ARBA" id="ARBA00022781"/>
    </source>
</evidence>
<evidence type="ECO:0000256" key="6">
    <source>
        <dbReference type="ARBA" id="ARBA00022989"/>
    </source>
</evidence>
<dbReference type="HAMAP" id="MF_01398">
    <property type="entry name" value="ATP_synth_b_bprime"/>
    <property type="match status" value="1"/>
</dbReference>
<accession>A0ABN6I245</accession>
<keyword evidence="2 13" id="KW-0813">Transport</keyword>
<evidence type="ECO:0000256" key="7">
    <source>
        <dbReference type="ARBA" id="ARBA00023065"/>
    </source>
</evidence>
<dbReference type="Proteomes" id="UP000826775">
    <property type="component" value="Chromosome"/>
</dbReference>
<sequence length="141" mass="16066">MSISINVYLMAVVFVTFLALLVLLNSWVYQPLLAYMDERQESMAKDKRNIDQLHSEAAIHHKEAQNILKEARVQADKILQDALHNARADYESIVAQKEKELEKQAEQVSLGLKESKSNLKLQLARDLPALEALLKLKISQI</sequence>
<evidence type="ECO:0000256" key="15">
    <source>
        <dbReference type="SAM" id="Coils"/>
    </source>
</evidence>
<keyword evidence="17" id="KW-1185">Reference proteome</keyword>
<comment type="function">
    <text evidence="11">Component of the F(0) channel, it forms part of the peripheral stalk, linking F(1) to F(0). The b'-subunit is a diverged and duplicated form of b found in plants and photosynthetic bacteria.</text>
</comment>
<keyword evidence="8 13" id="KW-0472">Membrane</keyword>
<dbReference type="Pfam" id="PF00430">
    <property type="entry name" value="ATP-synt_B"/>
    <property type="match status" value="1"/>
</dbReference>
<evidence type="ECO:0000256" key="9">
    <source>
        <dbReference type="ARBA" id="ARBA00023310"/>
    </source>
</evidence>
<feature type="coiled-coil region" evidence="15">
    <location>
        <begin position="61"/>
        <end position="107"/>
    </location>
</feature>
<keyword evidence="9 13" id="KW-0066">ATP synthesis</keyword>
<evidence type="ECO:0000256" key="1">
    <source>
        <dbReference type="ARBA" id="ARBA00005513"/>
    </source>
</evidence>
<dbReference type="NCBIfam" id="NF006293">
    <property type="entry name" value="PRK08476.1"/>
    <property type="match status" value="1"/>
</dbReference>
<keyword evidence="4 13" id="KW-0812">Transmembrane</keyword>
<evidence type="ECO:0000256" key="12">
    <source>
        <dbReference type="ARBA" id="ARBA00037847"/>
    </source>
</evidence>
<keyword evidence="3 13" id="KW-0138">CF(0)</keyword>
<evidence type="ECO:0000256" key="8">
    <source>
        <dbReference type="ARBA" id="ARBA00023136"/>
    </source>
</evidence>
<dbReference type="InterPro" id="IPR002146">
    <property type="entry name" value="ATP_synth_b/b'su_bac/chlpt"/>
</dbReference>
<gene>
    <name evidence="13" type="primary">atpF</name>
    <name evidence="16" type="ORF">NHP190003_09010</name>
</gene>
<comment type="function">
    <text evidence="10 13">F(1)F(0) ATP synthase produces ATP from ADP in the presence of a proton or sodium gradient. F-type ATPases consist of two structural domains, F(1) containing the extramembraneous catalytic core and F(0) containing the membrane proton channel, linked together by a central stalk and a peripheral stalk. During catalysis, ATP synthesis in the catalytic domain of F(1) is coupled via a rotary mechanism of the central stalk subunits to proton translocation.</text>
</comment>
<dbReference type="CDD" id="cd06503">
    <property type="entry name" value="ATP-synt_Fo_b"/>
    <property type="match status" value="1"/>
</dbReference>
<reference evidence="16 17" key="1">
    <citation type="submission" date="2021-07" db="EMBL/GenBank/DDBJ databases">
        <title>Novel Helicobacter sp. Isolated from a dog.</title>
        <authorList>
            <person name="Rimbara E."/>
            <person name="Suzuki M."/>
        </authorList>
    </citation>
    <scope>NUCLEOTIDE SEQUENCE [LARGE SCALE GENOMIC DNA]</scope>
    <source>
        <strain evidence="17">NHP19-003</strain>
    </source>
</reference>
<comment type="similarity">
    <text evidence="1 13 14">Belongs to the ATPase B chain family.</text>
</comment>
<evidence type="ECO:0000256" key="3">
    <source>
        <dbReference type="ARBA" id="ARBA00022547"/>
    </source>
</evidence>
<feature type="transmembrane region" description="Helical" evidence="13">
    <location>
        <begin position="7"/>
        <end position="29"/>
    </location>
</feature>
<dbReference type="InterPro" id="IPR050059">
    <property type="entry name" value="ATP_synthase_B_chain"/>
</dbReference>
<dbReference type="SUPFAM" id="SSF81573">
    <property type="entry name" value="F1F0 ATP synthase subunit B, membrane domain"/>
    <property type="match status" value="1"/>
</dbReference>
<name>A0ABN6I245_9HELI</name>
<comment type="subunit">
    <text evidence="13">F-type ATPases have 2 components, F(1) - the catalytic core - and F(0) - the membrane proton channel. F(1) has five subunits: alpha(3), beta(3), gamma(1), delta(1), epsilon(1). F(0) has three main subunits: a(1), b(2) and c(10-14). The alpha and beta chains form an alternating ring which encloses part of the gamma chain. F(1) is attached to F(0) by a central stalk formed by the gamma and epsilon chains, while a peripheral stalk is formed by the delta and b chains.</text>
</comment>
<comment type="subcellular location">
    <subcellularLocation>
        <location evidence="13">Cell membrane</location>
        <topology evidence="13">Single-pass membrane protein</topology>
    </subcellularLocation>
    <subcellularLocation>
        <location evidence="12">Endomembrane system</location>
        <topology evidence="12">Single-pass membrane protein</topology>
    </subcellularLocation>
</comment>
<dbReference type="PANTHER" id="PTHR33445">
    <property type="entry name" value="ATP SYNTHASE SUBUNIT B', CHLOROPLASTIC"/>
    <property type="match status" value="1"/>
</dbReference>
<keyword evidence="13" id="KW-1003">Cell membrane</keyword>
<protein>
    <recommendedName>
        <fullName evidence="13">ATP synthase subunit b</fullName>
    </recommendedName>
    <alternativeName>
        <fullName evidence="13">ATP synthase F(0) sector subunit b</fullName>
    </alternativeName>
    <alternativeName>
        <fullName evidence="13">ATPase subunit I</fullName>
    </alternativeName>
    <alternativeName>
        <fullName evidence="13">F-type ATPase subunit b</fullName>
        <shortName evidence="13">F-ATPase subunit b</shortName>
    </alternativeName>
</protein>
<dbReference type="EMBL" id="AP024814">
    <property type="protein sequence ID" value="BCZ17619.1"/>
    <property type="molecule type" value="Genomic_DNA"/>
</dbReference>
<evidence type="ECO:0000256" key="14">
    <source>
        <dbReference type="RuleBase" id="RU003848"/>
    </source>
</evidence>
<evidence type="ECO:0000256" key="2">
    <source>
        <dbReference type="ARBA" id="ARBA00022448"/>
    </source>
</evidence>
<evidence type="ECO:0000256" key="11">
    <source>
        <dbReference type="ARBA" id="ARBA00025614"/>
    </source>
</evidence>
<dbReference type="InterPro" id="IPR028987">
    <property type="entry name" value="ATP_synth_B-like_membr_sf"/>
</dbReference>
<keyword evidence="7 13" id="KW-0406">Ion transport</keyword>
<proteinExistence type="inferred from homology"/>
<keyword evidence="15" id="KW-0175">Coiled coil</keyword>
<organism evidence="16 17">
    <name type="scientific">Helicobacter gastrocanis</name>
    <dbReference type="NCBI Taxonomy" id="2849641"/>
    <lineage>
        <taxon>Bacteria</taxon>
        <taxon>Pseudomonadati</taxon>
        <taxon>Campylobacterota</taxon>
        <taxon>Epsilonproteobacteria</taxon>
        <taxon>Campylobacterales</taxon>
        <taxon>Helicobacteraceae</taxon>
        <taxon>Helicobacter</taxon>
    </lineage>
</organism>
<dbReference type="RefSeq" id="WP_221278948.1">
    <property type="nucleotide sequence ID" value="NZ_AP024814.1"/>
</dbReference>
<keyword evidence="6 13" id="KW-1133">Transmembrane helix</keyword>
<evidence type="ECO:0000256" key="13">
    <source>
        <dbReference type="HAMAP-Rule" id="MF_01398"/>
    </source>
</evidence>